<keyword evidence="7" id="KW-1185">Reference proteome</keyword>
<evidence type="ECO:0000313" key="6">
    <source>
        <dbReference type="EMBL" id="QCT01660.1"/>
    </source>
</evidence>
<dbReference type="PANTHER" id="PTHR46889">
    <property type="entry name" value="TRANSPOSASE INSF FOR INSERTION SEQUENCE IS3B-RELATED"/>
    <property type="match status" value="1"/>
</dbReference>
<dbReference type="KEGG" id="palo:E6C60_0923"/>
<dbReference type="InterPro" id="IPR048020">
    <property type="entry name" value="Transpos_IS3"/>
</dbReference>
<dbReference type="NCBIfam" id="NF033516">
    <property type="entry name" value="transpos_IS3"/>
    <property type="match status" value="1"/>
</dbReference>
<dbReference type="Gene3D" id="3.30.420.10">
    <property type="entry name" value="Ribonuclease H-like superfamily/Ribonuclease H"/>
    <property type="match status" value="1"/>
</dbReference>
<evidence type="ECO:0000313" key="3">
    <source>
        <dbReference type="EMBL" id="QCT01467.1"/>
    </source>
</evidence>
<dbReference type="Pfam" id="PF00665">
    <property type="entry name" value="rve"/>
    <property type="match status" value="1"/>
</dbReference>
<organism evidence="6 7">
    <name type="scientific">Paenibacillus algicola</name>
    <dbReference type="NCBI Taxonomy" id="2565926"/>
    <lineage>
        <taxon>Bacteria</taxon>
        <taxon>Bacillati</taxon>
        <taxon>Bacillota</taxon>
        <taxon>Bacilli</taxon>
        <taxon>Bacillales</taxon>
        <taxon>Paenibacillaceae</taxon>
        <taxon>Paenibacillus</taxon>
    </lineage>
</organism>
<dbReference type="KEGG" id="palo:E6C60_0918"/>
<dbReference type="Pfam" id="PF13276">
    <property type="entry name" value="HTH_21"/>
    <property type="match status" value="1"/>
</dbReference>
<name>A0A4P8XJE8_9BACL</name>
<dbReference type="Proteomes" id="UP000300879">
    <property type="component" value="Chromosome"/>
</dbReference>
<dbReference type="SUPFAM" id="SSF53098">
    <property type="entry name" value="Ribonuclease H-like"/>
    <property type="match status" value="1"/>
</dbReference>
<dbReference type="PROSITE" id="PS50994">
    <property type="entry name" value="INTEGRASE"/>
    <property type="match status" value="1"/>
</dbReference>
<dbReference type="EMBL" id="CP040396">
    <property type="protein sequence ID" value="QCT01638.1"/>
    <property type="molecule type" value="Genomic_DNA"/>
</dbReference>
<dbReference type="InterPro" id="IPR001584">
    <property type="entry name" value="Integrase_cat-core"/>
</dbReference>
<dbReference type="EMBL" id="CP040396">
    <property type="protein sequence ID" value="QCT01467.1"/>
    <property type="molecule type" value="Genomic_DNA"/>
</dbReference>
<feature type="domain" description="Integrase catalytic" evidence="2">
    <location>
        <begin position="101"/>
        <end position="262"/>
    </location>
</feature>
<evidence type="ECO:0000313" key="5">
    <source>
        <dbReference type="EMBL" id="QCT01643.1"/>
    </source>
</evidence>
<dbReference type="PANTHER" id="PTHR46889:SF4">
    <property type="entry name" value="TRANSPOSASE INSO FOR INSERTION SEQUENCE ELEMENT IS911B-RELATED"/>
    <property type="match status" value="1"/>
</dbReference>
<dbReference type="GO" id="GO:0003676">
    <property type="term" value="F:nucleic acid binding"/>
    <property type="evidence" value="ECO:0007669"/>
    <property type="project" value="InterPro"/>
</dbReference>
<dbReference type="GO" id="GO:0015074">
    <property type="term" value="P:DNA integration"/>
    <property type="evidence" value="ECO:0007669"/>
    <property type="project" value="InterPro"/>
</dbReference>
<dbReference type="Pfam" id="PF13333">
    <property type="entry name" value="rve_2"/>
    <property type="match status" value="1"/>
</dbReference>
<evidence type="ECO:0000256" key="1">
    <source>
        <dbReference type="ARBA" id="ARBA00002286"/>
    </source>
</evidence>
<evidence type="ECO:0000313" key="7">
    <source>
        <dbReference type="Proteomes" id="UP000300879"/>
    </source>
</evidence>
<accession>A0A4P8XJE8</accession>
<evidence type="ECO:0000259" key="2">
    <source>
        <dbReference type="PROSITE" id="PS50994"/>
    </source>
</evidence>
<dbReference type="EMBL" id="CP040396">
    <property type="protein sequence ID" value="QCT01660.1"/>
    <property type="molecule type" value="Genomic_DNA"/>
</dbReference>
<proteinExistence type="predicted"/>
<dbReference type="AlphaFoldDB" id="A0A4P8XJE8"/>
<dbReference type="KEGG" id="palo:E6C60_0940"/>
<protein>
    <submittedName>
        <fullName evidence="6">Transposase-like protein</fullName>
    </submittedName>
</protein>
<sequence length="266" mass="30629">MCNVLQIPKSTFYYEVSEKESEDESILTKAIVAIFQSNRKVYGTRKIKTKLQEQGYTVSRRRIGRIMKEQGLVSTYTIAQYKPHRTACNDANTANVLKREFNQTEAKRFVVSDLTYVKVGHKWHYICVLVDLFNREIIGHSAGPRKDAALVSRAFATVEGDLSDIQWFHTDRGSEFKNQAMDTLLKTFDIGRSLSMKGCPYDNAVAEATYKVMKTEFINQMSFQSLHHLKLELYDYVNWFNKHRVHGSLGYMTPVQYKAAALKKVV</sequence>
<dbReference type="KEGG" id="palo:E6C60_0746"/>
<dbReference type="InterPro" id="IPR036397">
    <property type="entry name" value="RNaseH_sf"/>
</dbReference>
<evidence type="ECO:0000313" key="4">
    <source>
        <dbReference type="EMBL" id="QCT01638.1"/>
    </source>
</evidence>
<comment type="function">
    <text evidence="1">Involved in the transposition of the insertion sequence.</text>
</comment>
<dbReference type="InterPro" id="IPR025948">
    <property type="entry name" value="HTH-like_dom"/>
</dbReference>
<dbReference type="InterPro" id="IPR050900">
    <property type="entry name" value="Transposase_IS3/IS150/IS904"/>
</dbReference>
<gene>
    <name evidence="3" type="ORF">E6C60_0746</name>
    <name evidence="4" type="ORF">E6C60_0918</name>
    <name evidence="5" type="ORF">E6C60_0923</name>
    <name evidence="6" type="ORF">E6C60_0940</name>
</gene>
<dbReference type="InterPro" id="IPR012337">
    <property type="entry name" value="RNaseH-like_sf"/>
</dbReference>
<reference evidence="6 7" key="1">
    <citation type="submission" date="2019-05" db="EMBL/GenBank/DDBJ databases">
        <authorList>
            <person name="Chen C."/>
        </authorList>
    </citation>
    <scope>NUCLEOTIDE SEQUENCE [LARGE SCALE GENOMIC DNA]</scope>
    <source>
        <strain evidence="6 7">HB172198</strain>
    </source>
</reference>
<dbReference type="EMBL" id="CP040396">
    <property type="protein sequence ID" value="QCT01643.1"/>
    <property type="molecule type" value="Genomic_DNA"/>
</dbReference>